<reference evidence="4 5" key="1">
    <citation type="submission" date="2018-11" db="EMBL/GenBank/DDBJ databases">
        <title>Genome assembly of Steccherinum ochraceum LE-BIN_3174, the white-rot fungus of the Steccherinaceae family (The Residual Polyporoid clade, Polyporales, Basidiomycota).</title>
        <authorList>
            <person name="Fedorova T.V."/>
            <person name="Glazunova O.A."/>
            <person name="Landesman E.O."/>
            <person name="Moiseenko K.V."/>
            <person name="Psurtseva N.V."/>
            <person name="Savinova O.S."/>
            <person name="Shakhova N.V."/>
            <person name="Tyazhelova T.V."/>
            <person name="Vasina D.V."/>
        </authorList>
    </citation>
    <scope>NUCLEOTIDE SEQUENCE [LARGE SCALE GENOMIC DNA]</scope>
    <source>
        <strain evidence="4 5">LE-BIN_3174</strain>
    </source>
</reference>
<accession>A0A4R0RNR3</accession>
<dbReference type="InterPro" id="IPR008220">
    <property type="entry name" value="HAT_MetX-like"/>
</dbReference>
<evidence type="ECO:0000256" key="2">
    <source>
        <dbReference type="PIRSR" id="PIRSR000443-1"/>
    </source>
</evidence>
<dbReference type="Pfam" id="PF00561">
    <property type="entry name" value="Abhydrolase_1"/>
    <property type="match status" value="1"/>
</dbReference>
<sequence length="393" mass="44082">MTDSETKYYHHGRFSIAGGILPDAVTAYRTYGDPKNPCIVFPTSYGSRLAGQVYLIGPGKALDTEKYFVVTFALFSNGESSSPSNTVRIYKLTLPCHEIDLPTHQPAPQDGPFFPAVTYEDNIRAQYTVLTQQLHVQRLRCVVGFSMGGQQAYYWAVMYPDFVERFVCICGSARTSPHNYCFLEGPKAALLNSVDFKDGHYDKSPERGIRAFGRVYCAWAYGQTMFRRKGYLKGGYYNTLNDFIVGEWENMFYPTWDANDILTLARTWQMGDVSKLYANSAMDLTIRTADMKPQSTHGDLEATLAQIKAKGLIMPCKTDLYFPPEDSENEVSAMKGDLGKLVVIDSDWGHMGKYLLSSRIGRSAFTDVTDIAGGNASEEDTKFVTEQIIEFLK</sequence>
<protein>
    <recommendedName>
        <fullName evidence="3">AB hydrolase-1 domain-containing protein</fullName>
    </recommendedName>
</protein>
<evidence type="ECO:0000256" key="1">
    <source>
        <dbReference type="ARBA" id="ARBA00006886"/>
    </source>
</evidence>
<gene>
    <name evidence="4" type="ORF">EIP91_003940</name>
</gene>
<dbReference type="GO" id="GO:0016747">
    <property type="term" value="F:acyltransferase activity, transferring groups other than amino-acyl groups"/>
    <property type="evidence" value="ECO:0007669"/>
    <property type="project" value="InterPro"/>
</dbReference>
<dbReference type="PIRSF" id="PIRSF000443">
    <property type="entry name" value="Homoser_Ac_trans"/>
    <property type="match status" value="1"/>
</dbReference>
<name>A0A4R0RNR3_9APHY</name>
<dbReference type="Gene3D" id="3.40.50.1820">
    <property type="entry name" value="alpha/beta hydrolase"/>
    <property type="match status" value="1"/>
</dbReference>
<feature type="active site" evidence="2">
    <location>
        <position position="319"/>
    </location>
</feature>
<proteinExistence type="inferred from homology"/>
<keyword evidence="5" id="KW-1185">Reference proteome</keyword>
<dbReference type="OrthoDB" id="9972683at2759"/>
<evidence type="ECO:0000259" key="3">
    <source>
        <dbReference type="Pfam" id="PF00561"/>
    </source>
</evidence>
<comment type="similarity">
    <text evidence="1">Belongs to the AB hydrolase superfamily. MetX family.</text>
</comment>
<evidence type="ECO:0000313" key="5">
    <source>
        <dbReference type="Proteomes" id="UP000292702"/>
    </source>
</evidence>
<evidence type="ECO:0000313" key="4">
    <source>
        <dbReference type="EMBL" id="TCD70311.1"/>
    </source>
</evidence>
<feature type="domain" description="AB hydrolase-1" evidence="3">
    <location>
        <begin position="60"/>
        <end position="177"/>
    </location>
</feature>
<organism evidence="4 5">
    <name type="scientific">Steccherinum ochraceum</name>
    <dbReference type="NCBI Taxonomy" id="92696"/>
    <lineage>
        <taxon>Eukaryota</taxon>
        <taxon>Fungi</taxon>
        <taxon>Dikarya</taxon>
        <taxon>Basidiomycota</taxon>
        <taxon>Agaricomycotina</taxon>
        <taxon>Agaricomycetes</taxon>
        <taxon>Polyporales</taxon>
        <taxon>Steccherinaceae</taxon>
        <taxon>Steccherinum</taxon>
    </lineage>
</organism>
<dbReference type="Proteomes" id="UP000292702">
    <property type="component" value="Unassembled WGS sequence"/>
</dbReference>
<dbReference type="STRING" id="92696.A0A4R0RNR3"/>
<dbReference type="PANTHER" id="PTHR32268">
    <property type="entry name" value="HOMOSERINE O-ACETYLTRANSFERASE"/>
    <property type="match status" value="1"/>
</dbReference>
<dbReference type="PANTHER" id="PTHR32268:SF15">
    <property type="entry name" value="HOMOSERINE ACETYLTRANSFERASE FAMILY PROTEIN (AFU_ORTHOLOGUE AFUA_1G15350)"/>
    <property type="match status" value="1"/>
</dbReference>
<comment type="caution">
    <text evidence="4">The sequence shown here is derived from an EMBL/GenBank/DDBJ whole genome shotgun (WGS) entry which is preliminary data.</text>
</comment>
<feature type="active site" description="Nucleophile" evidence="2">
    <location>
        <position position="146"/>
    </location>
</feature>
<dbReference type="InterPro" id="IPR000073">
    <property type="entry name" value="AB_hydrolase_1"/>
</dbReference>
<feature type="active site" evidence="2">
    <location>
        <position position="350"/>
    </location>
</feature>
<dbReference type="EMBL" id="RWJN01000023">
    <property type="protein sequence ID" value="TCD70311.1"/>
    <property type="molecule type" value="Genomic_DNA"/>
</dbReference>
<dbReference type="AlphaFoldDB" id="A0A4R0RNR3"/>
<dbReference type="SUPFAM" id="SSF53474">
    <property type="entry name" value="alpha/beta-Hydrolases"/>
    <property type="match status" value="1"/>
</dbReference>
<dbReference type="InterPro" id="IPR029058">
    <property type="entry name" value="AB_hydrolase_fold"/>
</dbReference>